<feature type="binding site" evidence="4 6">
    <location>
        <position position="150"/>
    </location>
    <ligand>
        <name>substrate</name>
    </ligand>
</feature>
<protein>
    <recommendedName>
        <fullName evidence="4">Alanine racemase</fullName>
        <ecNumber evidence="4">5.1.1.1</ecNumber>
    </recommendedName>
</protein>
<feature type="active site" description="Proton acceptor; specific for L-alanine" evidence="4">
    <location>
        <position position="273"/>
    </location>
</feature>
<dbReference type="InterPro" id="IPR011079">
    <property type="entry name" value="Ala_racemase_C"/>
</dbReference>
<dbReference type="SMART" id="SM01005">
    <property type="entry name" value="Ala_racemase_C"/>
    <property type="match status" value="1"/>
</dbReference>
<keyword evidence="2 4" id="KW-0663">Pyridoxal phosphate</keyword>
<dbReference type="InterPro" id="IPR009006">
    <property type="entry name" value="Ala_racemase/Decarboxylase_C"/>
</dbReference>
<dbReference type="Pfam" id="PF00842">
    <property type="entry name" value="Ala_racemase_C"/>
    <property type="match status" value="1"/>
</dbReference>
<evidence type="ECO:0000256" key="6">
    <source>
        <dbReference type="PIRSR" id="PIRSR600821-52"/>
    </source>
</evidence>
<dbReference type="CDD" id="cd00430">
    <property type="entry name" value="PLPDE_III_AR"/>
    <property type="match status" value="1"/>
</dbReference>
<feature type="modified residue" description="N6-(pyridoxal phosphate)lysine" evidence="4 5">
    <location>
        <position position="37"/>
    </location>
</feature>
<evidence type="ECO:0000313" key="8">
    <source>
        <dbReference type="EMBL" id="MBI4132913.1"/>
    </source>
</evidence>
<comment type="catalytic activity">
    <reaction evidence="4">
        <text>L-alanine = D-alanine</text>
        <dbReference type="Rhea" id="RHEA:20249"/>
        <dbReference type="ChEBI" id="CHEBI:57416"/>
        <dbReference type="ChEBI" id="CHEBI:57972"/>
        <dbReference type="EC" id="5.1.1.1"/>
    </reaction>
</comment>
<gene>
    <name evidence="8" type="primary">alr</name>
    <name evidence="8" type="ORF">HY473_02405</name>
</gene>
<keyword evidence="3 4" id="KW-0413">Isomerase</keyword>
<dbReference type="EC" id="5.1.1.1" evidence="4"/>
<dbReference type="SUPFAM" id="SSF50621">
    <property type="entry name" value="Alanine racemase C-terminal domain-like"/>
    <property type="match status" value="1"/>
</dbReference>
<dbReference type="PANTHER" id="PTHR30511:SF0">
    <property type="entry name" value="ALANINE RACEMASE, CATABOLIC-RELATED"/>
    <property type="match status" value="1"/>
</dbReference>
<evidence type="ECO:0000256" key="5">
    <source>
        <dbReference type="PIRSR" id="PIRSR600821-50"/>
    </source>
</evidence>
<name>A0A933DUD9_9BACT</name>
<dbReference type="InterPro" id="IPR020622">
    <property type="entry name" value="Ala_racemase_pyridoxalP-BS"/>
</dbReference>
<feature type="domain" description="Alanine racemase C-terminal" evidence="7">
    <location>
        <begin position="252"/>
        <end position="380"/>
    </location>
</feature>
<dbReference type="PANTHER" id="PTHR30511">
    <property type="entry name" value="ALANINE RACEMASE"/>
    <property type="match status" value="1"/>
</dbReference>
<reference evidence="8" key="1">
    <citation type="submission" date="2020-07" db="EMBL/GenBank/DDBJ databases">
        <title>Huge and variable diversity of episymbiotic CPR bacteria and DPANN archaea in groundwater ecosystems.</title>
        <authorList>
            <person name="He C.Y."/>
            <person name="Keren R."/>
            <person name="Whittaker M."/>
            <person name="Farag I.F."/>
            <person name="Doudna J."/>
            <person name="Cate J.H.D."/>
            <person name="Banfield J.F."/>
        </authorList>
    </citation>
    <scope>NUCLEOTIDE SEQUENCE</scope>
    <source>
        <strain evidence="8">NC_groundwater_1225_Ag_S-0.1um_56_177</strain>
    </source>
</reference>
<dbReference type="NCBIfam" id="TIGR00492">
    <property type="entry name" value="alr"/>
    <property type="match status" value="1"/>
</dbReference>
<comment type="similarity">
    <text evidence="4">Belongs to the alanine racemase family.</text>
</comment>
<evidence type="ECO:0000256" key="2">
    <source>
        <dbReference type="ARBA" id="ARBA00022898"/>
    </source>
</evidence>
<dbReference type="Proteomes" id="UP000756703">
    <property type="component" value="Unassembled WGS sequence"/>
</dbReference>
<dbReference type="Pfam" id="PF01168">
    <property type="entry name" value="Ala_racemase_N"/>
    <property type="match status" value="2"/>
</dbReference>
<dbReference type="Gene3D" id="2.40.37.10">
    <property type="entry name" value="Lyase, Ornithine Decarboxylase, Chain A, domain 1"/>
    <property type="match status" value="1"/>
</dbReference>
<proteinExistence type="inferred from homology"/>
<sequence>MQDVRTWIEIDSRALRHNVAEFRKRAGRGVAFMAVVKSNAYGHGLVPVASLLARGNPKSPPAPRLRRAGEIRNPKPLWFGVDSIVEALRLRREGIKNPILVFGYTLPAALREAQAAGVTVTISHFEGLEALGKLKRRPAFHLKLDTGMHRQGFQEADMPRLITALRTHALIPDGAYSHFAYPEHVRVAERQERSFERCIASLARAGLRPKLLHLSATGGVCEGRKRYHMVRVGFGMYGYLRRRFRRPFVRPVLTWKAIVGEVKQIKKGEPIGYDLTERMQRDSAVAILPIGYWHGFDRGLSSVGEVLIHGRRAKVLGLVSMDMTAVDITAIPKARIGDEVVLIGHQGREFIGADEMAEKIGTTAYETLTRINPLIRRVVV</sequence>
<evidence type="ECO:0000259" key="7">
    <source>
        <dbReference type="SMART" id="SM01005"/>
    </source>
</evidence>
<dbReference type="GO" id="GO:0005829">
    <property type="term" value="C:cytosol"/>
    <property type="evidence" value="ECO:0007669"/>
    <property type="project" value="TreeGrafter"/>
</dbReference>
<comment type="cofactor">
    <cofactor evidence="1 4 5">
        <name>pyridoxal 5'-phosphate</name>
        <dbReference type="ChEBI" id="CHEBI:597326"/>
    </cofactor>
</comment>
<evidence type="ECO:0000313" key="9">
    <source>
        <dbReference type="Proteomes" id="UP000756703"/>
    </source>
</evidence>
<dbReference type="InterPro" id="IPR001608">
    <property type="entry name" value="Ala_racemase_N"/>
</dbReference>
<dbReference type="GO" id="GO:0030632">
    <property type="term" value="P:D-alanine biosynthetic process"/>
    <property type="evidence" value="ECO:0007669"/>
    <property type="project" value="UniProtKB-UniRule"/>
</dbReference>
<comment type="caution">
    <text evidence="8">The sequence shown here is derived from an EMBL/GenBank/DDBJ whole genome shotgun (WGS) entry which is preliminary data.</text>
</comment>
<dbReference type="AlphaFoldDB" id="A0A933DUD9"/>
<feature type="active site" description="Proton acceptor; specific for D-alanine" evidence="4">
    <location>
        <position position="37"/>
    </location>
</feature>
<evidence type="ECO:0000256" key="3">
    <source>
        <dbReference type="ARBA" id="ARBA00023235"/>
    </source>
</evidence>
<dbReference type="InterPro" id="IPR000821">
    <property type="entry name" value="Ala_racemase"/>
</dbReference>
<dbReference type="PROSITE" id="PS00395">
    <property type="entry name" value="ALANINE_RACEMASE"/>
    <property type="match status" value="1"/>
</dbReference>
<dbReference type="EMBL" id="JACQMI010000015">
    <property type="protein sequence ID" value="MBI4132913.1"/>
    <property type="molecule type" value="Genomic_DNA"/>
</dbReference>
<evidence type="ECO:0000256" key="4">
    <source>
        <dbReference type="HAMAP-Rule" id="MF_01201"/>
    </source>
</evidence>
<organism evidence="8 9">
    <name type="scientific">Candidatus Sungiibacteriota bacterium</name>
    <dbReference type="NCBI Taxonomy" id="2750080"/>
    <lineage>
        <taxon>Bacteria</taxon>
        <taxon>Candidatus Sungiibacteriota</taxon>
    </lineage>
</organism>
<dbReference type="InterPro" id="IPR029066">
    <property type="entry name" value="PLP-binding_barrel"/>
</dbReference>
<dbReference type="HAMAP" id="MF_01201">
    <property type="entry name" value="Ala_racemase"/>
    <property type="match status" value="1"/>
</dbReference>
<dbReference type="PRINTS" id="PR00992">
    <property type="entry name" value="ALARACEMASE"/>
</dbReference>
<comment type="function">
    <text evidence="4">Catalyzes the interconversion of L-alanine and D-alanine. May also act on other amino acids.</text>
</comment>
<dbReference type="Gene3D" id="3.20.20.10">
    <property type="entry name" value="Alanine racemase"/>
    <property type="match status" value="1"/>
</dbReference>
<comment type="pathway">
    <text evidence="4">Amino-acid biosynthesis; D-alanine biosynthesis; D-alanine from L-alanine: step 1/1.</text>
</comment>
<dbReference type="GO" id="GO:0008784">
    <property type="term" value="F:alanine racemase activity"/>
    <property type="evidence" value="ECO:0007669"/>
    <property type="project" value="UniProtKB-UniRule"/>
</dbReference>
<accession>A0A933DUD9</accession>
<dbReference type="GO" id="GO:0030170">
    <property type="term" value="F:pyridoxal phosphate binding"/>
    <property type="evidence" value="ECO:0007669"/>
    <property type="project" value="UniProtKB-UniRule"/>
</dbReference>
<feature type="binding site" evidence="4 6">
    <location>
        <position position="321"/>
    </location>
    <ligand>
        <name>substrate</name>
    </ligand>
</feature>
<evidence type="ECO:0000256" key="1">
    <source>
        <dbReference type="ARBA" id="ARBA00001933"/>
    </source>
</evidence>
<dbReference type="SUPFAM" id="SSF51419">
    <property type="entry name" value="PLP-binding barrel"/>
    <property type="match status" value="1"/>
</dbReference>